<evidence type="ECO:0000256" key="5">
    <source>
        <dbReference type="ARBA" id="ARBA00023125"/>
    </source>
</evidence>
<dbReference type="PANTHER" id="PTHR31992:SF141">
    <property type="entry name" value="DOF ZINC FINGER PROTEIN DOF1.4"/>
    <property type="match status" value="1"/>
</dbReference>
<keyword evidence="6 9" id="KW-0804">Transcription</keyword>
<feature type="region of interest" description="Disordered" evidence="10">
    <location>
        <begin position="188"/>
        <end position="215"/>
    </location>
</feature>
<accession>A0A8J5RHL6</accession>
<evidence type="ECO:0000256" key="9">
    <source>
        <dbReference type="RuleBase" id="RU369094"/>
    </source>
</evidence>
<feature type="compositionally biased region" description="Pro residues" evidence="10">
    <location>
        <begin position="188"/>
        <end position="197"/>
    </location>
</feature>
<reference evidence="12" key="2">
    <citation type="submission" date="2021-02" db="EMBL/GenBank/DDBJ databases">
        <authorList>
            <person name="Kimball J.A."/>
            <person name="Haas M.W."/>
            <person name="Macchietto M."/>
            <person name="Kono T."/>
            <person name="Duquette J."/>
            <person name="Shao M."/>
        </authorList>
    </citation>
    <scope>NUCLEOTIDE SEQUENCE</scope>
    <source>
        <tissue evidence="12">Fresh leaf tissue</tissue>
    </source>
</reference>
<keyword evidence="5 8" id="KW-0238">DNA-binding</keyword>
<sequence>MEVAEGRTVVAATATAAAGGSGGGAGVGLGGGARSEPEGLPCPRCESTHTKFCYYNNYNLAQPRHFCKGCRRYWTRGGALRNVPVGGGTRKATPACRRKRAAPTQAAPSHGPVPAPAPVAAAAPVTVSSPLPLLPPPYELPFLPAPLTAIDPDFRLLDLGGSFTSLLTPAPLPNGSFATGFLLGGMAPPPAPSPSPAPLAELPQTHPPRPPVSQPVPEGIWAIGWPHLSI</sequence>
<dbReference type="OrthoDB" id="1927254at2759"/>
<dbReference type="Proteomes" id="UP000729402">
    <property type="component" value="Unassembled WGS sequence"/>
</dbReference>
<comment type="subcellular location">
    <subcellularLocation>
        <location evidence="8 9">Nucleus</location>
    </subcellularLocation>
</comment>
<dbReference type="InterPro" id="IPR003851">
    <property type="entry name" value="Znf_Dof"/>
</dbReference>
<feature type="domain" description="Dof-type" evidence="11">
    <location>
        <begin position="40"/>
        <end position="94"/>
    </location>
</feature>
<feature type="region of interest" description="Disordered" evidence="10">
    <location>
        <begin position="85"/>
        <end position="115"/>
    </location>
</feature>
<dbReference type="InterPro" id="IPR045174">
    <property type="entry name" value="Dof"/>
</dbReference>
<keyword evidence="3 9" id="KW-0862">Zinc</keyword>
<name>A0A8J5RHL6_ZIZPA</name>
<evidence type="ECO:0000313" key="13">
    <source>
        <dbReference type="Proteomes" id="UP000729402"/>
    </source>
</evidence>
<evidence type="ECO:0000256" key="10">
    <source>
        <dbReference type="SAM" id="MobiDB-lite"/>
    </source>
</evidence>
<gene>
    <name evidence="12" type="ORF">GUJ93_ZPchr0008g13719</name>
</gene>
<evidence type="ECO:0000256" key="7">
    <source>
        <dbReference type="ARBA" id="ARBA00023242"/>
    </source>
</evidence>
<evidence type="ECO:0000256" key="1">
    <source>
        <dbReference type="ARBA" id="ARBA00022723"/>
    </source>
</evidence>
<dbReference type="EMBL" id="JAAALK010000290">
    <property type="protein sequence ID" value="KAG8045959.1"/>
    <property type="molecule type" value="Genomic_DNA"/>
</dbReference>
<evidence type="ECO:0000256" key="3">
    <source>
        <dbReference type="ARBA" id="ARBA00022833"/>
    </source>
</evidence>
<keyword evidence="13" id="KW-1185">Reference proteome</keyword>
<evidence type="ECO:0000256" key="8">
    <source>
        <dbReference type="PROSITE-ProRule" id="PRU00071"/>
    </source>
</evidence>
<evidence type="ECO:0000313" key="12">
    <source>
        <dbReference type="EMBL" id="KAG8045959.1"/>
    </source>
</evidence>
<reference evidence="12" key="1">
    <citation type="journal article" date="2021" name="bioRxiv">
        <title>Whole Genome Assembly and Annotation of Northern Wild Rice, Zizania palustris L., Supports a Whole Genome Duplication in the Zizania Genus.</title>
        <authorList>
            <person name="Haas M."/>
            <person name="Kono T."/>
            <person name="Macchietto M."/>
            <person name="Millas R."/>
            <person name="McGilp L."/>
            <person name="Shao M."/>
            <person name="Duquette J."/>
            <person name="Hirsch C.N."/>
            <person name="Kimball J."/>
        </authorList>
    </citation>
    <scope>NUCLEOTIDE SEQUENCE</scope>
    <source>
        <tissue evidence="12">Fresh leaf tissue</tissue>
    </source>
</reference>
<evidence type="ECO:0000259" key="11">
    <source>
        <dbReference type="PROSITE" id="PS50884"/>
    </source>
</evidence>
<evidence type="ECO:0000256" key="6">
    <source>
        <dbReference type="ARBA" id="ARBA00023163"/>
    </source>
</evidence>
<dbReference type="GO" id="GO:0005634">
    <property type="term" value="C:nucleus"/>
    <property type="evidence" value="ECO:0007669"/>
    <property type="project" value="UniProtKB-SubCell"/>
</dbReference>
<dbReference type="Pfam" id="PF02701">
    <property type="entry name" value="Zn_ribbon_Dof"/>
    <property type="match status" value="1"/>
</dbReference>
<dbReference type="PANTHER" id="PTHR31992">
    <property type="entry name" value="DOF ZINC FINGER PROTEIN DOF1.4-RELATED"/>
    <property type="match status" value="1"/>
</dbReference>
<evidence type="ECO:0000256" key="4">
    <source>
        <dbReference type="ARBA" id="ARBA00023015"/>
    </source>
</evidence>
<keyword evidence="4 9" id="KW-0805">Transcription regulation</keyword>
<dbReference type="AlphaFoldDB" id="A0A8J5RHL6"/>
<keyword evidence="1 9" id="KW-0479">Metal-binding</keyword>
<dbReference type="PROSITE" id="PS50884">
    <property type="entry name" value="ZF_DOF_2"/>
    <property type="match status" value="1"/>
</dbReference>
<keyword evidence="7 8" id="KW-0539">Nucleus</keyword>
<protein>
    <recommendedName>
        <fullName evidence="9">Dof zinc finger protein</fullName>
    </recommendedName>
</protein>
<proteinExistence type="predicted"/>
<comment type="function">
    <text evidence="9">Transcription factor that binds specifically to a 5'-AA[AG]G-3' consensus core sequence.</text>
</comment>
<dbReference type="GO" id="GO:0003700">
    <property type="term" value="F:DNA-binding transcription factor activity"/>
    <property type="evidence" value="ECO:0007669"/>
    <property type="project" value="UniProtKB-UniRule"/>
</dbReference>
<evidence type="ECO:0000256" key="2">
    <source>
        <dbReference type="ARBA" id="ARBA00022771"/>
    </source>
</evidence>
<organism evidence="12 13">
    <name type="scientific">Zizania palustris</name>
    <name type="common">Northern wild rice</name>
    <dbReference type="NCBI Taxonomy" id="103762"/>
    <lineage>
        <taxon>Eukaryota</taxon>
        <taxon>Viridiplantae</taxon>
        <taxon>Streptophyta</taxon>
        <taxon>Embryophyta</taxon>
        <taxon>Tracheophyta</taxon>
        <taxon>Spermatophyta</taxon>
        <taxon>Magnoliopsida</taxon>
        <taxon>Liliopsida</taxon>
        <taxon>Poales</taxon>
        <taxon>Poaceae</taxon>
        <taxon>BOP clade</taxon>
        <taxon>Oryzoideae</taxon>
        <taxon>Oryzeae</taxon>
        <taxon>Zizaniinae</taxon>
        <taxon>Zizania</taxon>
    </lineage>
</organism>
<comment type="caution">
    <text evidence="12">The sequence shown here is derived from an EMBL/GenBank/DDBJ whole genome shotgun (WGS) entry which is preliminary data.</text>
</comment>
<dbReference type="GO" id="GO:0008270">
    <property type="term" value="F:zinc ion binding"/>
    <property type="evidence" value="ECO:0007669"/>
    <property type="project" value="UniProtKB-KW"/>
</dbReference>
<dbReference type="PROSITE" id="PS01361">
    <property type="entry name" value="ZF_DOF_1"/>
    <property type="match status" value="1"/>
</dbReference>
<dbReference type="GO" id="GO:0003677">
    <property type="term" value="F:DNA binding"/>
    <property type="evidence" value="ECO:0007669"/>
    <property type="project" value="UniProtKB-UniRule"/>
</dbReference>
<keyword evidence="2 8" id="KW-0863">Zinc-finger</keyword>
<feature type="compositionally biased region" description="Pro residues" evidence="10">
    <location>
        <begin position="205"/>
        <end position="214"/>
    </location>
</feature>